<feature type="compositionally biased region" description="Basic and acidic residues" evidence="1">
    <location>
        <begin position="97"/>
        <end position="115"/>
    </location>
</feature>
<proteinExistence type="predicted"/>
<evidence type="ECO:0000256" key="1">
    <source>
        <dbReference type="SAM" id="MobiDB-lite"/>
    </source>
</evidence>
<evidence type="ECO:0000313" key="3">
    <source>
        <dbReference type="Proteomes" id="UP001342314"/>
    </source>
</evidence>
<dbReference type="EMBL" id="BQKY01000018">
    <property type="protein sequence ID" value="GJN94561.1"/>
    <property type="molecule type" value="Genomic_DNA"/>
</dbReference>
<name>A0AAV5GPP6_9BASI</name>
<accession>A0AAV5GPP6</accession>
<organism evidence="2 3">
    <name type="scientific">Rhodotorula paludigena</name>
    <dbReference type="NCBI Taxonomy" id="86838"/>
    <lineage>
        <taxon>Eukaryota</taxon>
        <taxon>Fungi</taxon>
        <taxon>Dikarya</taxon>
        <taxon>Basidiomycota</taxon>
        <taxon>Pucciniomycotina</taxon>
        <taxon>Microbotryomycetes</taxon>
        <taxon>Sporidiobolales</taxon>
        <taxon>Sporidiobolaceae</taxon>
        <taxon>Rhodotorula</taxon>
    </lineage>
</organism>
<comment type="caution">
    <text evidence="2">The sequence shown here is derived from an EMBL/GenBank/DDBJ whole genome shotgun (WGS) entry which is preliminary data.</text>
</comment>
<feature type="compositionally biased region" description="Low complexity" evidence="1">
    <location>
        <begin position="124"/>
        <end position="169"/>
    </location>
</feature>
<feature type="compositionally biased region" description="Low complexity" evidence="1">
    <location>
        <begin position="67"/>
        <end position="77"/>
    </location>
</feature>
<sequence length="220" mass="23124">MPHAIAPIDNPTVVVAEHDGISAKGKSAHPTVAPATPAEADVATSRTGRSSLSRDETSAATADAGRSSRSPFRSLSRSRGENESRSRSASRVRGLSRIRETIKEIVEDPFWKKSEQDDEIRDLSPTNSTSIPPSTSGSRAPSRSGSRAGRSPLAGGQSGSRPSSRSQSRVRAVIDTLAGMGGGNVPYGRTVDDVAPREPVPALGRGAEESSATEERRGRQ</sequence>
<feature type="region of interest" description="Disordered" evidence="1">
    <location>
        <begin position="17"/>
        <end position="220"/>
    </location>
</feature>
<dbReference type="AlphaFoldDB" id="A0AAV5GPP6"/>
<gene>
    <name evidence="2" type="ORF">Rhopal_007644-T1</name>
</gene>
<reference evidence="2 3" key="1">
    <citation type="submission" date="2021-12" db="EMBL/GenBank/DDBJ databases">
        <title>High titer production of polyol ester of fatty acids by Rhodotorula paludigena BS15 towards product separation-free biomass refinery.</title>
        <authorList>
            <person name="Mano J."/>
            <person name="Ono H."/>
            <person name="Tanaka T."/>
            <person name="Naito K."/>
            <person name="Sushida H."/>
            <person name="Ike M."/>
            <person name="Tokuyasu K."/>
            <person name="Kitaoka M."/>
        </authorList>
    </citation>
    <scope>NUCLEOTIDE SEQUENCE [LARGE SCALE GENOMIC DNA]</scope>
    <source>
        <strain evidence="2 3">BS15</strain>
    </source>
</reference>
<keyword evidence="3" id="KW-1185">Reference proteome</keyword>
<protein>
    <submittedName>
        <fullName evidence="2">Uncharacterized protein</fullName>
    </submittedName>
</protein>
<dbReference type="Proteomes" id="UP001342314">
    <property type="component" value="Unassembled WGS sequence"/>
</dbReference>
<evidence type="ECO:0000313" key="2">
    <source>
        <dbReference type="EMBL" id="GJN94561.1"/>
    </source>
</evidence>